<name>A0ABM4V1B6_COFAR</name>
<dbReference type="SUPFAM" id="SSF49879">
    <property type="entry name" value="SMAD/FHA domain"/>
    <property type="match status" value="1"/>
</dbReference>
<dbReference type="Pfam" id="PF00498">
    <property type="entry name" value="FHA"/>
    <property type="match status" value="1"/>
</dbReference>
<evidence type="ECO:0000256" key="14">
    <source>
        <dbReference type="PIRNR" id="PIRNR036989"/>
    </source>
</evidence>
<comment type="pathway">
    <text evidence="4 14">Plant hormone biosynthesis; abscisate biosynthesis.</text>
</comment>
<evidence type="ECO:0000256" key="11">
    <source>
        <dbReference type="ARBA" id="ARBA00022865"/>
    </source>
</evidence>
<evidence type="ECO:0000256" key="1">
    <source>
        <dbReference type="ARBA" id="ARBA00001974"/>
    </source>
</evidence>
<feature type="transmembrane region" description="Helical" evidence="15">
    <location>
        <begin position="98"/>
        <end position="116"/>
    </location>
</feature>
<evidence type="ECO:0000256" key="6">
    <source>
        <dbReference type="ARBA" id="ARBA00015103"/>
    </source>
</evidence>
<reference evidence="18" key="1">
    <citation type="submission" date="2025-08" db="UniProtKB">
        <authorList>
            <consortium name="RefSeq"/>
        </authorList>
    </citation>
    <scope>IDENTIFICATION</scope>
    <source>
        <tissue evidence="18">Leaves</tissue>
    </source>
</reference>
<dbReference type="Proteomes" id="UP001652660">
    <property type="component" value="Chromosome 7c"/>
</dbReference>
<dbReference type="Gene3D" id="3.50.50.60">
    <property type="entry name" value="FAD/NAD(P)-binding domain"/>
    <property type="match status" value="1"/>
</dbReference>
<comment type="catalytic activity">
    <reaction evidence="14">
        <text>all-trans-zeaxanthin + 4 reduced [2Fe-2S]-[ferredoxin] + 2 O2 + 4 H(+) = all-trans-violaxanthin + 4 oxidized [2Fe-2S]-[ferredoxin] + 2 H2O</text>
        <dbReference type="Rhea" id="RHEA:32443"/>
        <dbReference type="Rhea" id="RHEA-COMP:10000"/>
        <dbReference type="Rhea" id="RHEA-COMP:10001"/>
        <dbReference type="ChEBI" id="CHEBI:15377"/>
        <dbReference type="ChEBI" id="CHEBI:15378"/>
        <dbReference type="ChEBI" id="CHEBI:15379"/>
        <dbReference type="ChEBI" id="CHEBI:27547"/>
        <dbReference type="ChEBI" id="CHEBI:33737"/>
        <dbReference type="ChEBI" id="CHEBI:33738"/>
        <dbReference type="ChEBI" id="CHEBI:35288"/>
        <dbReference type="EC" id="1.14.15.21"/>
    </reaction>
</comment>
<dbReference type="Pfam" id="PF01494">
    <property type="entry name" value="FAD_binding_3"/>
    <property type="match status" value="2"/>
</dbReference>
<evidence type="ECO:0000256" key="3">
    <source>
        <dbReference type="ARBA" id="ARBA00004972"/>
    </source>
</evidence>
<dbReference type="InterPro" id="IPR036188">
    <property type="entry name" value="FAD/NAD-bd_sf"/>
</dbReference>
<comment type="pathway">
    <text evidence="3">Hormone biosynthesis.</text>
</comment>
<dbReference type="EC" id="1.14.15.21" evidence="5 14"/>
<keyword evidence="12" id="KW-0809">Transit peptide</keyword>
<keyword evidence="8 14" id="KW-0285">Flavoprotein</keyword>
<evidence type="ECO:0000256" key="10">
    <source>
        <dbReference type="ARBA" id="ARBA00022827"/>
    </source>
</evidence>
<comment type="cofactor">
    <cofactor evidence="1">
        <name>FAD</name>
        <dbReference type="ChEBI" id="CHEBI:57692"/>
    </cofactor>
</comment>
<dbReference type="GeneID" id="113699006"/>
<gene>
    <name evidence="18" type="primary">LOC113699006</name>
</gene>
<dbReference type="PANTHER" id="PTHR46496">
    <property type="match status" value="1"/>
</dbReference>
<dbReference type="SUPFAM" id="SSF51905">
    <property type="entry name" value="FAD/NAD(P)-binding domain"/>
    <property type="match status" value="1"/>
</dbReference>
<evidence type="ECO:0000256" key="9">
    <source>
        <dbReference type="ARBA" id="ARBA00022640"/>
    </source>
</evidence>
<dbReference type="Gene3D" id="2.60.200.20">
    <property type="match status" value="1"/>
</dbReference>
<dbReference type="InterPro" id="IPR002938">
    <property type="entry name" value="FAD-bd"/>
</dbReference>
<dbReference type="InterPro" id="IPR000253">
    <property type="entry name" value="FHA_dom"/>
</dbReference>
<dbReference type="RefSeq" id="XP_071913326.1">
    <property type="nucleotide sequence ID" value="XM_072057225.1"/>
</dbReference>
<comment type="subcellular location">
    <subcellularLocation>
        <location evidence="2 14">Plastid</location>
        <location evidence="2 14">Chloroplast</location>
    </subcellularLocation>
</comment>
<evidence type="ECO:0000259" key="16">
    <source>
        <dbReference type="PROSITE" id="PS50006"/>
    </source>
</evidence>
<dbReference type="CDD" id="cd22702">
    <property type="entry name" value="FHA_ZEP-like"/>
    <property type="match status" value="1"/>
</dbReference>
<dbReference type="SMART" id="SM00240">
    <property type="entry name" value="FHA"/>
    <property type="match status" value="1"/>
</dbReference>
<evidence type="ECO:0000256" key="8">
    <source>
        <dbReference type="ARBA" id="ARBA00022630"/>
    </source>
</evidence>
<keyword evidence="9 14" id="KW-0934">Plastid</keyword>
<dbReference type="PIRSF" id="PIRSF036989">
    <property type="entry name" value="Zeaxanthin_epoxidase"/>
    <property type="match status" value="1"/>
</dbReference>
<keyword evidence="10 14" id="KW-0274">FAD</keyword>
<evidence type="ECO:0000256" key="5">
    <source>
        <dbReference type="ARBA" id="ARBA00012097"/>
    </source>
</evidence>
<evidence type="ECO:0000256" key="4">
    <source>
        <dbReference type="ARBA" id="ARBA00005134"/>
    </source>
</evidence>
<keyword evidence="15" id="KW-1133">Transmembrane helix</keyword>
<comment type="function">
    <text evidence="14">Converts zeaxanthin into antheraxanthin and subsequently violaxanthin.</text>
</comment>
<evidence type="ECO:0000256" key="13">
    <source>
        <dbReference type="ARBA" id="ARBA00023002"/>
    </source>
</evidence>
<organism evidence="17 18">
    <name type="scientific">Coffea arabica</name>
    <name type="common">Arabian coffee</name>
    <dbReference type="NCBI Taxonomy" id="13443"/>
    <lineage>
        <taxon>Eukaryota</taxon>
        <taxon>Viridiplantae</taxon>
        <taxon>Streptophyta</taxon>
        <taxon>Embryophyta</taxon>
        <taxon>Tracheophyta</taxon>
        <taxon>Spermatophyta</taxon>
        <taxon>Magnoliopsida</taxon>
        <taxon>eudicotyledons</taxon>
        <taxon>Gunneridae</taxon>
        <taxon>Pentapetalae</taxon>
        <taxon>asterids</taxon>
        <taxon>lamiids</taxon>
        <taxon>Gentianales</taxon>
        <taxon>Rubiaceae</taxon>
        <taxon>Ixoroideae</taxon>
        <taxon>Gardenieae complex</taxon>
        <taxon>Bertiereae - Coffeeae clade</taxon>
        <taxon>Coffeeae</taxon>
        <taxon>Coffea</taxon>
    </lineage>
</organism>
<accession>A0ABM4V1B6</accession>
<keyword evidence="15" id="KW-0472">Membrane</keyword>
<keyword evidence="15" id="KW-0812">Transmembrane</keyword>
<evidence type="ECO:0000313" key="18">
    <source>
        <dbReference type="RefSeq" id="XP_071913326.1"/>
    </source>
</evidence>
<evidence type="ECO:0000256" key="7">
    <source>
        <dbReference type="ARBA" id="ARBA00022528"/>
    </source>
</evidence>
<dbReference type="PROSITE" id="PS50006">
    <property type="entry name" value="FHA_DOMAIN"/>
    <property type="match status" value="1"/>
</dbReference>
<dbReference type="PANTHER" id="PTHR46496:SF1">
    <property type="entry name" value="ZEAXANTHIN EPOXIDASE, CHLOROPLASTIC"/>
    <property type="match status" value="1"/>
</dbReference>
<protein>
    <recommendedName>
        <fullName evidence="6 14">Zeaxanthin epoxidase, chloroplastic</fullName>
        <ecNumber evidence="5 14">1.14.15.21</ecNumber>
    </recommendedName>
</protein>
<evidence type="ECO:0000256" key="2">
    <source>
        <dbReference type="ARBA" id="ARBA00004229"/>
    </source>
</evidence>
<dbReference type="InterPro" id="IPR017079">
    <property type="entry name" value="Zeaxanthin_epoxidase"/>
</dbReference>
<keyword evidence="7 14" id="KW-0150">Chloroplast</keyword>
<dbReference type="InterPro" id="IPR008984">
    <property type="entry name" value="SMAD_FHA_dom_sf"/>
</dbReference>
<keyword evidence="11 14" id="KW-0937">Abscisic acid biosynthesis</keyword>
<keyword evidence="13 14" id="KW-0560">Oxidoreductase</keyword>
<evidence type="ECO:0000256" key="15">
    <source>
        <dbReference type="SAM" id="Phobius"/>
    </source>
</evidence>
<proteinExistence type="predicted"/>
<dbReference type="PRINTS" id="PR00420">
    <property type="entry name" value="RNGMNOXGNASE"/>
</dbReference>
<evidence type="ECO:0000256" key="12">
    <source>
        <dbReference type="ARBA" id="ARBA00022946"/>
    </source>
</evidence>
<feature type="domain" description="FHA" evidence="16">
    <location>
        <begin position="528"/>
        <end position="592"/>
    </location>
</feature>
<sequence length="643" mass="71259">MSSIVYNSMNPSTAILSKSQQFPLLVAKDSSFEFFQFLHQHRCNYFRNQDENRRFNKIKRVKTGLREAQKRRVSTKESVVAKVDDENNSSKATQKKNLRILVAGAGIGGLVFALAAKKKGFEVVVFEKDMSAIRGEGQYRGPIQIQSNALAALEAIDMDVAEEIMNAGCITGDRINGLVDGISGKWYIKFDTFTPAAERGLPVTRVISRMTLQQILVHAVGEDVIMNESNVVNFEDDGNKVTVILENGQRYVGDLLVGADGIWSKVRRNLFGHTEPIYSDYTCYTGIADFVPVDIDTVGYRVFLGHKQYFVSSDVGGGKMQWYAFHKEPPGGVDSSNGKKERLLKIFDGWCDKVMELLLATDEDAILRRDIYDRTPSFSWGRGRVTLLGDSIHAMQPNLGQGGCMAIEDSYQLALELDKAWEQSIKSGSPMDVVSALKSYESARKLRVAIIHGLARLAAIMASTYKPYLGVGLGPLSFLTKFRIPHPGRVGGRIFIDIGMPLMLSWVLGGNGWFLFPIGQANPDPVAIFLGRDEKNICTIGSASHPDILGASIIINSPQVSNLHAQISYKDGLFFLTDLQSEHGTWITDNDGRRYRLPPNSPARVHPYDIIEFGSDKAAFRVKVTNQPPFSGKKRETKVLSAV</sequence>
<keyword evidence="17" id="KW-1185">Reference proteome</keyword>
<evidence type="ECO:0000313" key="17">
    <source>
        <dbReference type="Proteomes" id="UP001652660"/>
    </source>
</evidence>